<dbReference type="Proteomes" id="UP001292571">
    <property type="component" value="Unassembled WGS sequence"/>
</dbReference>
<name>A0ABU5P7D9_9PSED</name>
<feature type="region of interest" description="Disordered" evidence="1">
    <location>
        <begin position="146"/>
        <end position="176"/>
    </location>
</feature>
<accession>A0ABU5P7D9</accession>
<dbReference type="EMBL" id="JAYEET010000021">
    <property type="protein sequence ID" value="MEA1605586.1"/>
    <property type="molecule type" value="Genomic_DNA"/>
</dbReference>
<feature type="compositionally biased region" description="Polar residues" evidence="1">
    <location>
        <begin position="155"/>
        <end position="175"/>
    </location>
</feature>
<evidence type="ECO:0000256" key="1">
    <source>
        <dbReference type="SAM" id="MobiDB-lite"/>
    </source>
</evidence>
<dbReference type="RefSeq" id="WP_322948761.1">
    <property type="nucleotide sequence ID" value="NZ_JAYEET010000021.1"/>
</dbReference>
<reference evidence="2 3" key="1">
    <citation type="submission" date="2023-12" db="EMBL/GenBank/DDBJ databases">
        <title>Pseudomonas sp. T5W1.</title>
        <authorList>
            <person name="Maltman C."/>
        </authorList>
    </citation>
    <scope>NUCLEOTIDE SEQUENCE [LARGE SCALE GENOMIC DNA]</scope>
    <source>
        <strain evidence="2 3">T5W1</strain>
    </source>
</reference>
<gene>
    <name evidence="2" type="ORF">SOP97_07090</name>
</gene>
<evidence type="ECO:0008006" key="4">
    <source>
        <dbReference type="Google" id="ProtNLM"/>
    </source>
</evidence>
<comment type="caution">
    <text evidence="2">The sequence shown here is derived from an EMBL/GenBank/DDBJ whole genome shotgun (WGS) entry which is preliminary data.</text>
</comment>
<protein>
    <recommendedName>
        <fullName evidence="4">PH domain-containing protein</fullName>
    </recommendedName>
</protein>
<evidence type="ECO:0000313" key="2">
    <source>
        <dbReference type="EMBL" id="MEA1605586.1"/>
    </source>
</evidence>
<proteinExistence type="predicted"/>
<keyword evidence="3" id="KW-1185">Reference proteome</keyword>
<organism evidence="2 3">
    <name type="scientific">Pseudomonas spirodelae</name>
    <dbReference type="NCBI Taxonomy" id="3101751"/>
    <lineage>
        <taxon>Bacteria</taxon>
        <taxon>Pseudomonadati</taxon>
        <taxon>Pseudomonadota</taxon>
        <taxon>Gammaproteobacteria</taxon>
        <taxon>Pseudomonadales</taxon>
        <taxon>Pseudomonadaceae</taxon>
        <taxon>Pseudomonas</taxon>
    </lineage>
</organism>
<sequence>MTDKSDWLMDSLNIEEAIAWIKKLTGSEMDEARVLRLCKSCQCSVYLDCTDRYVEILNDDVSGQPHPGTGIGLAEVVDPIQITNRSPLIELRGSEILYSTRVRRRCSFFVTFEMSIPKPLFKFSEILELAAKINNAPDYPDIVAENAEPRREQTDSSSEIKTLRQQLKQAQTKPVNNGDKPSHLLVIAALLNIIIESKVVRDGLK</sequence>
<evidence type="ECO:0000313" key="3">
    <source>
        <dbReference type="Proteomes" id="UP001292571"/>
    </source>
</evidence>